<sequence>MQHKNSTDLYGWQRIATLLIEALTFIITAYFLLSAIGGLMLHGNLAWLLVLLALSYATWSFSQRTRRLLEKQWMASALFWCCGGIVYVLLRLLGWFSFV</sequence>
<dbReference type="EMBL" id="DVLW01000076">
    <property type="protein sequence ID" value="HIT94078.1"/>
    <property type="molecule type" value="Genomic_DNA"/>
</dbReference>
<reference evidence="2" key="1">
    <citation type="submission" date="2020-10" db="EMBL/GenBank/DDBJ databases">
        <authorList>
            <person name="Gilroy R."/>
        </authorList>
    </citation>
    <scope>NUCLEOTIDE SEQUENCE</scope>
    <source>
        <strain evidence="2">ChiBcec7-5410</strain>
    </source>
</reference>
<keyword evidence="1" id="KW-1133">Transmembrane helix</keyword>
<proteinExistence type="predicted"/>
<name>A0A9D1KQJ6_9FIRM</name>
<organism evidence="2 3">
    <name type="scientific">Candidatus Faecivivens stercoripullorum</name>
    <dbReference type="NCBI Taxonomy" id="2840805"/>
    <lineage>
        <taxon>Bacteria</taxon>
        <taxon>Bacillati</taxon>
        <taxon>Bacillota</taxon>
        <taxon>Clostridia</taxon>
        <taxon>Eubacteriales</taxon>
        <taxon>Oscillospiraceae</taxon>
        <taxon>Oscillospiraceae incertae sedis</taxon>
        <taxon>Candidatus Faecivivens</taxon>
    </lineage>
</organism>
<evidence type="ECO:0000313" key="3">
    <source>
        <dbReference type="Proteomes" id="UP000824160"/>
    </source>
</evidence>
<gene>
    <name evidence="2" type="ORF">IAC43_02725</name>
</gene>
<protein>
    <submittedName>
        <fullName evidence="2">Uncharacterized protein</fullName>
    </submittedName>
</protein>
<feature type="transmembrane region" description="Helical" evidence="1">
    <location>
        <begin position="12"/>
        <end position="33"/>
    </location>
</feature>
<evidence type="ECO:0000256" key="1">
    <source>
        <dbReference type="SAM" id="Phobius"/>
    </source>
</evidence>
<evidence type="ECO:0000313" key="2">
    <source>
        <dbReference type="EMBL" id="HIT94078.1"/>
    </source>
</evidence>
<dbReference type="AlphaFoldDB" id="A0A9D1KQJ6"/>
<reference evidence="2" key="2">
    <citation type="journal article" date="2021" name="PeerJ">
        <title>Extensive microbial diversity within the chicken gut microbiome revealed by metagenomics and culture.</title>
        <authorList>
            <person name="Gilroy R."/>
            <person name="Ravi A."/>
            <person name="Getino M."/>
            <person name="Pursley I."/>
            <person name="Horton D.L."/>
            <person name="Alikhan N.F."/>
            <person name="Baker D."/>
            <person name="Gharbi K."/>
            <person name="Hall N."/>
            <person name="Watson M."/>
            <person name="Adriaenssens E.M."/>
            <person name="Foster-Nyarko E."/>
            <person name="Jarju S."/>
            <person name="Secka A."/>
            <person name="Antonio M."/>
            <person name="Oren A."/>
            <person name="Chaudhuri R.R."/>
            <person name="La Ragione R."/>
            <person name="Hildebrand F."/>
            <person name="Pallen M.J."/>
        </authorList>
    </citation>
    <scope>NUCLEOTIDE SEQUENCE</scope>
    <source>
        <strain evidence="2">ChiBcec7-5410</strain>
    </source>
</reference>
<keyword evidence="1" id="KW-0812">Transmembrane</keyword>
<keyword evidence="1" id="KW-0472">Membrane</keyword>
<feature type="transmembrane region" description="Helical" evidence="1">
    <location>
        <begin position="39"/>
        <end position="61"/>
    </location>
</feature>
<comment type="caution">
    <text evidence="2">The sequence shown here is derived from an EMBL/GenBank/DDBJ whole genome shotgun (WGS) entry which is preliminary data.</text>
</comment>
<accession>A0A9D1KQJ6</accession>
<feature type="transmembrane region" description="Helical" evidence="1">
    <location>
        <begin position="73"/>
        <end position="98"/>
    </location>
</feature>
<dbReference type="Proteomes" id="UP000824160">
    <property type="component" value="Unassembled WGS sequence"/>
</dbReference>